<protein>
    <submittedName>
        <fullName evidence="2">Uncharacterized protein</fullName>
    </submittedName>
</protein>
<keyword evidence="1" id="KW-0732">Signal</keyword>
<evidence type="ECO:0000256" key="1">
    <source>
        <dbReference type="SAM" id="SignalP"/>
    </source>
</evidence>
<dbReference type="Proteomes" id="UP000622797">
    <property type="component" value="Unassembled WGS sequence"/>
</dbReference>
<feature type="signal peptide" evidence="1">
    <location>
        <begin position="1"/>
        <end position="18"/>
    </location>
</feature>
<dbReference type="OrthoDB" id="2349272at2759"/>
<feature type="chain" id="PRO_5034601919" evidence="1">
    <location>
        <begin position="19"/>
        <end position="203"/>
    </location>
</feature>
<dbReference type="EMBL" id="JABEXW010000539">
    <property type="protein sequence ID" value="KAF4962465.1"/>
    <property type="molecule type" value="Genomic_DNA"/>
</dbReference>
<reference evidence="2" key="1">
    <citation type="journal article" date="2020" name="BMC Genomics">
        <title>Correction to: Identification and distribution of gene clusters required for synthesis of sphingolipid metabolism inhibitors in diverse species of the filamentous fungus Fusarium.</title>
        <authorList>
            <person name="Kim H.S."/>
            <person name="Lohmar J.M."/>
            <person name="Busman M."/>
            <person name="Brown D.W."/>
            <person name="Naumann T.A."/>
            <person name="Divon H.H."/>
            <person name="Lysoe E."/>
            <person name="Uhlig S."/>
            <person name="Proctor R.H."/>
        </authorList>
    </citation>
    <scope>NUCLEOTIDE SEQUENCE</scope>
    <source>
        <strain evidence="2">NRRL 20472</strain>
    </source>
</reference>
<dbReference type="AlphaFoldDB" id="A0A8H4X5S9"/>
<organism evidence="2 3">
    <name type="scientific">Fusarium sarcochroum</name>
    <dbReference type="NCBI Taxonomy" id="1208366"/>
    <lineage>
        <taxon>Eukaryota</taxon>
        <taxon>Fungi</taxon>
        <taxon>Dikarya</taxon>
        <taxon>Ascomycota</taxon>
        <taxon>Pezizomycotina</taxon>
        <taxon>Sordariomycetes</taxon>
        <taxon>Hypocreomycetidae</taxon>
        <taxon>Hypocreales</taxon>
        <taxon>Nectriaceae</taxon>
        <taxon>Fusarium</taxon>
        <taxon>Fusarium lateritium species complex</taxon>
    </lineage>
</organism>
<evidence type="ECO:0000313" key="3">
    <source>
        <dbReference type="Proteomes" id="UP000622797"/>
    </source>
</evidence>
<proteinExistence type="predicted"/>
<comment type="caution">
    <text evidence="2">The sequence shown here is derived from an EMBL/GenBank/DDBJ whole genome shotgun (WGS) entry which is preliminary data.</text>
</comment>
<evidence type="ECO:0000313" key="2">
    <source>
        <dbReference type="EMBL" id="KAF4962465.1"/>
    </source>
</evidence>
<gene>
    <name evidence="2" type="ORF">FSARC_9460</name>
</gene>
<accession>A0A8H4X5S9</accession>
<name>A0A8H4X5S9_9HYPO</name>
<reference evidence="2" key="2">
    <citation type="submission" date="2020-05" db="EMBL/GenBank/DDBJ databases">
        <authorList>
            <person name="Kim H.-S."/>
            <person name="Proctor R.H."/>
            <person name="Brown D.W."/>
        </authorList>
    </citation>
    <scope>NUCLEOTIDE SEQUENCE</scope>
    <source>
        <strain evidence="2">NRRL 20472</strain>
    </source>
</reference>
<sequence length="203" mass="22500">MKFFTLAAIFGLVNVATANLSAAPIIELIAPKSKICPSGNKECRTAKQAAPFIIKGFQTHGIYSTKEMAAVLALMAFESGDFQYKRNQFPGRPGQGTANMQMPSYNLLYAKSIPEICSRFQGIESVDGMSDDELNDLLDQVTVDKYNFGSGAWFLATQCKDDVRQAFKQDADAGFKAYIEQCVETELEPRLEYFERAKKAFGL</sequence>
<keyword evidence="3" id="KW-1185">Reference proteome</keyword>